<organism evidence="10 11">
    <name type="scientific">Lupinus angustifolius</name>
    <name type="common">Narrow-leaved blue lupine</name>
    <dbReference type="NCBI Taxonomy" id="3871"/>
    <lineage>
        <taxon>Eukaryota</taxon>
        <taxon>Viridiplantae</taxon>
        <taxon>Streptophyta</taxon>
        <taxon>Embryophyta</taxon>
        <taxon>Tracheophyta</taxon>
        <taxon>Spermatophyta</taxon>
        <taxon>Magnoliopsida</taxon>
        <taxon>eudicotyledons</taxon>
        <taxon>Gunneridae</taxon>
        <taxon>Pentapetalae</taxon>
        <taxon>rosids</taxon>
        <taxon>fabids</taxon>
        <taxon>Fabales</taxon>
        <taxon>Fabaceae</taxon>
        <taxon>Papilionoideae</taxon>
        <taxon>50 kb inversion clade</taxon>
        <taxon>genistoids sensu lato</taxon>
        <taxon>core genistoids</taxon>
        <taxon>Genisteae</taxon>
        <taxon>Lupinus</taxon>
    </lineage>
</organism>
<evidence type="ECO:0000256" key="3">
    <source>
        <dbReference type="ARBA" id="ARBA00022729"/>
    </source>
</evidence>
<dbReference type="OMA" id="MIHRNTH"/>
<dbReference type="GO" id="GO:0016020">
    <property type="term" value="C:membrane"/>
    <property type="evidence" value="ECO:0007669"/>
    <property type="project" value="UniProtKB-SubCell"/>
</dbReference>
<dbReference type="EMBL" id="CM007363">
    <property type="protein sequence ID" value="OIW14540.1"/>
    <property type="molecule type" value="Genomic_DNA"/>
</dbReference>
<dbReference type="CDD" id="cd02999">
    <property type="entry name" value="PDI_a_ERp44_like"/>
    <property type="match status" value="1"/>
</dbReference>
<dbReference type="PANTHER" id="PTHR46854">
    <property type="entry name" value="5'-ADENYLYLSULFATE REDUCTASE-LIKE 4-RELATED"/>
    <property type="match status" value="1"/>
</dbReference>
<evidence type="ECO:0000256" key="6">
    <source>
        <dbReference type="ARBA" id="ARBA00023180"/>
    </source>
</evidence>
<evidence type="ECO:0000259" key="9">
    <source>
        <dbReference type="PROSITE" id="PS51352"/>
    </source>
</evidence>
<keyword evidence="11" id="KW-1185">Reference proteome</keyword>
<dbReference type="Pfam" id="PF00085">
    <property type="entry name" value="Thioredoxin"/>
    <property type="match status" value="1"/>
</dbReference>
<reference evidence="10 11" key="1">
    <citation type="journal article" date="2017" name="Plant Biotechnol. J.">
        <title>A comprehensive draft genome sequence for lupin (Lupinus angustifolius), an emerging health food: insights into plant-microbe interactions and legume evolution.</title>
        <authorList>
            <person name="Hane J.K."/>
            <person name="Ming Y."/>
            <person name="Kamphuis L.G."/>
            <person name="Nelson M.N."/>
            <person name="Garg G."/>
            <person name="Atkins C.A."/>
            <person name="Bayer P.E."/>
            <person name="Bravo A."/>
            <person name="Bringans S."/>
            <person name="Cannon S."/>
            <person name="Edwards D."/>
            <person name="Foley R."/>
            <person name="Gao L.L."/>
            <person name="Harrison M.J."/>
            <person name="Huang W."/>
            <person name="Hurgobin B."/>
            <person name="Li S."/>
            <person name="Liu C.W."/>
            <person name="McGrath A."/>
            <person name="Morahan G."/>
            <person name="Murray J."/>
            <person name="Weller J."/>
            <person name="Jian J."/>
            <person name="Singh K.B."/>
        </authorList>
    </citation>
    <scope>NUCLEOTIDE SEQUENCE [LARGE SCALE GENOMIC DNA]</scope>
    <source>
        <strain evidence="11">cv. Tanjil</strain>
        <tissue evidence="10">Whole plant</tissue>
    </source>
</reference>
<evidence type="ECO:0000256" key="1">
    <source>
        <dbReference type="ARBA" id="ARBA00004167"/>
    </source>
</evidence>
<dbReference type="AlphaFoldDB" id="A0A1J7HPF2"/>
<feature type="chain" id="PRO_5012611176" description="Thioredoxin domain-containing protein" evidence="8">
    <location>
        <begin position="23"/>
        <end position="336"/>
    </location>
</feature>
<dbReference type="PROSITE" id="PS51352">
    <property type="entry name" value="THIOREDOXIN_2"/>
    <property type="match status" value="1"/>
</dbReference>
<feature type="transmembrane region" description="Helical" evidence="7">
    <location>
        <begin position="221"/>
        <end position="245"/>
    </location>
</feature>
<evidence type="ECO:0000256" key="8">
    <source>
        <dbReference type="SAM" id="SignalP"/>
    </source>
</evidence>
<sequence length="336" mass="37905">MRVFVTEIVFALLLFGILSCYAESHDGRVSINTVCRRESVFDFILGFSDSTCSIPDSPPSFRYIGITEGDEVSFQKALNMVHKNKHEFIAVLFYASWCPFSRIFRPVFSIMSSLSPSIPHLAIEESSVRPSTLSKYGVHGFPTLFLLNSTMRFRYYGSRTLGSLIGFYSEVAGIRIDSLDQLSLEKIGRLSVREKNSNTEPESCPFSWARSPENLLRQETYLALATAFVVLRLLYLFFPTLLICIQYTWRRVIQNVRLGSLLEHPLVYLKRIIQSFKCLKEPCKRSNLQEGAMNAKAWASKSLATVSIGEGSTSRGCTRSSSNTRGLCLVSSIIIY</sequence>
<dbReference type="InterPro" id="IPR044606">
    <property type="entry name" value="APRL4/6"/>
</dbReference>
<keyword evidence="2 7" id="KW-0812">Transmembrane</keyword>
<name>A0A1J7HPF2_LUPAN</name>
<keyword evidence="5 7" id="KW-0472">Membrane</keyword>
<dbReference type="Proteomes" id="UP000188354">
    <property type="component" value="Chromosome LG03"/>
</dbReference>
<keyword evidence="6" id="KW-0325">Glycoprotein</keyword>
<dbReference type="Gramene" id="OIW14540">
    <property type="protein sequence ID" value="OIW14540"/>
    <property type="gene ID" value="TanjilG_12939"/>
</dbReference>
<keyword evidence="3 8" id="KW-0732">Signal</keyword>
<gene>
    <name evidence="10" type="ORF">TanjilG_12939</name>
</gene>
<evidence type="ECO:0000256" key="5">
    <source>
        <dbReference type="ARBA" id="ARBA00023136"/>
    </source>
</evidence>
<evidence type="ECO:0000256" key="7">
    <source>
        <dbReference type="SAM" id="Phobius"/>
    </source>
</evidence>
<proteinExistence type="predicted"/>
<comment type="subcellular location">
    <subcellularLocation>
        <location evidence="1">Membrane</location>
        <topology evidence="1">Single-pass membrane protein</topology>
    </subcellularLocation>
</comment>
<feature type="domain" description="Thioredoxin" evidence="9">
    <location>
        <begin position="52"/>
        <end position="173"/>
    </location>
</feature>
<dbReference type="InterPro" id="IPR036249">
    <property type="entry name" value="Thioredoxin-like_sf"/>
</dbReference>
<keyword evidence="4 7" id="KW-1133">Transmembrane helix</keyword>
<accession>A0A1J7HPF2</accession>
<evidence type="ECO:0000313" key="11">
    <source>
        <dbReference type="Proteomes" id="UP000188354"/>
    </source>
</evidence>
<dbReference type="SUPFAM" id="SSF52833">
    <property type="entry name" value="Thioredoxin-like"/>
    <property type="match status" value="1"/>
</dbReference>
<dbReference type="Gene3D" id="3.40.30.10">
    <property type="entry name" value="Glutaredoxin"/>
    <property type="match status" value="1"/>
</dbReference>
<feature type="signal peptide" evidence="8">
    <location>
        <begin position="1"/>
        <end position="22"/>
    </location>
</feature>
<evidence type="ECO:0000256" key="2">
    <source>
        <dbReference type="ARBA" id="ARBA00022692"/>
    </source>
</evidence>
<dbReference type="InterPro" id="IPR013766">
    <property type="entry name" value="Thioredoxin_domain"/>
</dbReference>
<evidence type="ECO:0000313" key="10">
    <source>
        <dbReference type="EMBL" id="OIW14540.1"/>
    </source>
</evidence>
<dbReference type="PROSITE" id="PS51257">
    <property type="entry name" value="PROKAR_LIPOPROTEIN"/>
    <property type="match status" value="1"/>
</dbReference>
<evidence type="ECO:0000256" key="4">
    <source>
        <dbReference type="ARBA" id="ARBA00022989"/>
    </source>
</evidence>
<protein>
    <recommendedName>
        <fullName evidence="9">Thioredoxin domain-containing protein</fullName>
    </recommendedName>
</protein>
<dbReference type="PANTHER" id="PTHR46854:SF1">
    <property type="entry name" value="5'-ADENYLYLSULFATE REDUCTASE-LIKE 4-RELATED"/>
    <property type="match status" value="1"/>
</dbReference>